<dbReference type="Proteomes" id="UP000245634">
    <property type="component" value="Unassembled WGS sequence"/>
</dbReference>
<evidence type="ECO:0000256" key="1">
    <source>
        <dbReference type="SAM" id="SignalP"/>
    </source>
</evidence>
<proteinExistence type="predicted"/>
<comment type="caution">
    <text evidence="3">The sequence shown here is derived from an EMBL/GenBank/DDBJ whole genome shotgun (WGS) entry which is preliminary data.</text>
</comment>
<feature type="chain" id="PRO_5016238245" evidence="1">
    <location>
        <begin position="26"/>
        <end position="297"/>
    </location>
</feature>
<evidence type="ECO:0000313" key="4">
    <source>
        <dbReference type="Proteomes" id="UP000245634"/>
    </source>
</evidence>
<accession>A0A316DGU2</accession>
<organism evidence="3 4">
    <name type="scientific">Tumebacillus permanentifrigoris</name>
    <dbReference type="NCBI Taxonomy" id="378543"/>
    <lineage>
        <taxon>Bacteria</taxon>
        <taxon>Bacillati</taxon>
        <taxon>Bacillota</taxon>
        <taxon>Bacilli</taxon>
        <taxon>Bacillales</taxon>
        <taxon>Alicyclobacillaceae</taxon>
        <taxon>Tumebacillus</taxon>
    </lineage>
</organism>
<feature type="signal peptide" evidence="1">
    <location>
        <begin position="1"/>
        <end position="25"/>
    </location>
</feature>
<feature type="domain" description="Peptidase C39-like" evidence="2">
    <location>
        <begin position="117"/>
        <end position="260"/>
    </location>
</feature>
<protein>
    <submittedName>
        <fullName evidence="3">Peptidase C39-like protein</fullName>
    </submittedName>
</protein>
<evidence type="ECO:0000259" key="2">
    <source>
        <dbReference type="Pfam" id="PF13529"/>
    </source>
</evidence>
<gene>
    <name evidence="3" type="ORF">C7459_101323</name>
</gene>
<name>A0A316DGU2_9BACL</name>
<keyword evidence="1" id="KW-0732">Signal</keyword>
<dbReference type="Pfam" id="PF13529">
    <property type="entry name" value="Peptidase_C39_2"/>
    <property type="match status" value="1"/>
</dbReference>
<sequence>MKQKAWIQTLAVLAVASSITSTAYADTTNPDRAQDLTLTVSGTMKEKLDEKHALAKLHENVRVGKSTQAEEDQAFEKFVAKWGGIGLTASEKNKALKRENGITFNPQALYGSHYVPVSQLSQPNNYYCGPASATEIIRQIGVNPSLAMSDAANYLGTNTDGTVWSKRAITGSYYYPMADTLDYYSNSANNYAAEASPSAATFKSDVTYTIDKGYPVSADVVENANGTHLVGHPTNLTIYHWIAIDGYSASGDNTQYADSASGGQGFSTAWNTASIPTKSTLNSSTIAGMTSGRGIIW</sequence>
<reference evidence="3 4" key="1">
    <citation type="submission" date="2018-05" db="EMBL/GenBank/DDBJ databases">
        <title>Genomic Encyclopedia of Type Strains, Phase IV (KMG-IV): sequencing the most valuable type-strain genomes for metagenomic binning, comparative biology and taxonomic classification.</title>
        <authorList>
            <person name="Goeker M."/>
        </authorList>
    </citation>
    <scope>NUCLEOTIDE SEQUENCE [LARGE SCALE GENOMIC DNA]</scope>
    <source>
        <strain evidence="3 4">DSM 18773</strain>
    </source>
</reference>
<dbReference type="InterPro" id="IPR039564">
    <property type="entry name" value="Peptidase_C39-like"/>
</dbReference>
<dbReference type="RefSeq" id="WP_109685568.1">
    <property type="nucleotide sequence ID" value="NZ_QGGL01000001.1"/>
</dbReference>
<evidence type="ECO:0000313" key="3">
    <source>
        <dbReference type="EMBL" id="PWK16459.1"/>
    </source>
</evidence>
<dbReference type="OrthoDB" id="2966913at2"/>
<dbReference type="AlphaFoldDB" id="A0A316DGU2"/>
<dbReference type="EMBL" id="QGGL01000001">
    <property type="protein sequence ID" value="PWK16459.1"/>
    <property type="molecule type" value="Genomic_DNA"/>
</dbReference>
<keyword evidence="4" id="KW-1185">Reference proteome</keyword>